<keyword evidence="8" id="KW-1185">Reference proteome</keyword>
<dbReference type="InterPro" id="IPR050763">
    <property type="entry name" value="ABC_transporter_ATP-binding"/>
</dbReference>
<evidence type="ECO:0000259" key="6">
    <source>
        <dbReference type="PROSITE" id="PS50893"/>
    </source>
</evidence>
<dbReference type="InterPro" id="IPR003593">
    <property type="entry name" value="AAA+_ATPase"/>
</dbReference>
<dbReference type="Proteomes" id="UP001596472">
    <property type="component" value="Unassembled WGS sequence"/>
</dbReference>
<reference evidence="8" key="1">
    <citation type="journal article" date="2019" name="Int. J. Syst. Evol. Microbiol.">
        <title>The Global Catalogue of Microorganisms (GCM) 10K type strain sequencing project: providing services to taxonomists for standard genome sequencing and annotation.</title>
        <authorList>
            <consortium name="The Broad Institute Genomics Platform"/>
            <consortium name="The Broad Institute Genome Sequencing Center for Infectious Disease"/>
            <person name="Wu L."/>
            <person name="Ma J."/>
        </authorList>
    </citation>
    <scope>NUCLEOTIDE SEQUENCE [LARGE SCALE GENOMIC DNA]</scope>
    <source>
        <strain evidence="8">CGMCC 4.1467</strain>
    </source>
</reference>
<keyword evidence="2" id="KW-0813">Transport</keyword>
<keyword evidence="5 7" id="KW-0067">ATP-binding</keyword>
<organism evidence="7 8">
    <name type="scientific">Haloferula chungangensis</name>
    <dbReference type="NCBI Taxonomy" id="1048331"/>
    <lineage>
        <taxon>Bacteria</taxon>
        <taxon>Pseudomonadati</taxon>
        <taxon>Verrucomicrobiota</taxon>
        <taxon>Verrucomicrobiia</taxon>
        <taxon>Verrucomicrobiales</taxon>
        <taxon>Verrucomicrobiaceae</taxon>
        <taxon>Haloferula</taxon>
    </lineage>
</organism>
<sequence>MQIELEKIYKSFGRTQALSEVTLDLPPSSVVVLLGENGAGKSTLLRIMAGLCVPDSGLVRYDGVAFSRENLSLRRRLHFTPDIPLLFPEQSVGRNIATFAALYEKETKGREDFVAHWLKETGSASLMRRTVSNLSRGQIYKAGLACVAMIEPELWLVDEPFASGMDALGMGAFRRLVKHLTASGGTVVYTTQMVDMAMDFSDHVCVIKEGETILWDSTTTIQERIGDDPEAAEKILTGNWGNP</sequence>
<gene>
    <name evidence="7" type="ORF">ACFQY0_18820</name>
</gene>
<evidence type="ECO:0000256" key="1">
    <source>
        <dbReference type="ARBA" id="ARBA00005417"/>
    </source>
</evidence>
<dbReference type="CDD" id="cd03230">
    <property type="entry name" value="ABC_DR_subfamily_A"/>
    <property type="match status" value="1"/>
</dbReference>
<dbReference type="InterPro" id="IPR003439">
    <property type="entry name" value="ABC_transporter-like_ATP-bd"/>
</dbReference>
<dbReference type="Pfam" id="PF00005">
    <property type="entry name" value="ABC_tran"/>
    <property type="match status" value="1"/>
</dbReference>
<evidence type="ECO:0000256" key="3">
    <source>
        <dbReference type="ARBA" id="ARBA00022458"/>
    </source>
</evidence>
<evidence type="ECO:0000256" key="2">
    <source>
        <dbReference type="ARBA" id="ARBA00022448"/>
    </source>
</evidence>
<protein>
    <submittedName>
        <fullName evidence="7">ABC transporter ATP-binding protein</fullName>
    </submittedName>
</protein>
<comment type="similarity">
    <text evidence="1">Belongs to the ABC transporter superfamily.</text>
</comment>
<feature type="domain" description="ABC transporter" evidence="6">
    <location>
        <begin position="3"/>
        <end position="234"/>
    </location>
</feature>
<evidence type="ECO:0000313" key="8">
    <source>
        <dbReference type="Proteomes" id="UP001596472"/>
    </source>
</evidence>
<evidence type="ECO:0000256" key="5">
    <source>
        <dbReference type="ARBA" id="ARBA00022840"/>
    </source>
</evidence>
<dbReference type="EMBL" id="JBHTBS010000014">
    <property type="protein sequence ID" value="MFC7339254.1"/>
    <property type="molecule type" value="Genomic_DNA"/>
</dbReference>
<dbReference type="Gene3D" id="3.40.50.300">
    <property type="entry name" value="P-loop containing nucleotide triphosphate hydrolases"/>
    <property type="match status" value="1"/>
</dbReference>
<name>A0ABW2L9Y0_9BACT</name>
<comment type="caution">
    <text evidence="7">The sequence shown here is derived from an EMBL/GenBank/DDBJ whole genome shotgun (WGS) entry which is preliminary data.</text>
</comment>
<proteinExistence type="inferred from homology"/>
<dbReference type="PANTHER" id="PTHR42711">
    <property type="entry name" value="ABC TRANSPORTER ATP-BINDING PROTEIN"/>
    <property type="match status" value="1"/>
</dbReference>
<dbReference type="PANTHER" id="PTHR42711:SF5">
    <property type="entry name" value="ABC TRANSPORTER ATP-BINDING PROTEIN NATA"/>
    <property type="match status" value="1"/>
</dbReference>
<dbReference type="RefSeq" id="WP_379715720.1">
    <property type="nucleotide sequence ID" value="NZ_JBHTBS010000014.1"/>
</dbReference>
<keyword evidence="4" id="KW-0547">Nucleotide-binding</keyword>
<accession>A0ABW2L9Y0</accession>
<evidence type="ECO:0000256" key="4">
    <source>
        <dbReference type="ARBA" id="ARBA00022741"/>
    </source>
</evidence>
<dbReference type="InterPro" id="IPR027417">
    <property type="entry name" value="P-loop_NTPase"/>
</dbReference>
<dbReference type="GO" id="GO:0005524">
    <property type="term" value="F:ATP binding"/>
    <property type="evidence" value="ECO:0007669"/>
    <property type="project" value="UniProtKB-KW"/>
</dbReference>
<dbReference type="SUPFAM" id="SSF52540">
    <property type="entry name" value="P-loop containing nucleoside triphosphate hydrolases"/>
    <property type="match status" value="1"/>
</dbReference>
<evidence type="ECO:0000313" key="7">
    <source>
        <dbReference type="EMBL" id="MFC7339254.1"/>
    </source>
</evidence>
<dbReference type="SMART" id="SM00382">
    <property type="entry name" value="AAA"/>
    <property type="match status" value="1"/>
</dbReference>
<keyword evidence="3" id="KW-0536">Nodulation</keyword>
<dbReference type="PROSITE" id="PS50893">
    <property type="entry name" value="ABC_TRANSPORTER_2"/>
    <property type="match status" value="1"/>
</dbReference>